<reference evidence="1" key="1">
    <citation type="submission" date="2021-06" db="EMBL/GenBank/DDBJ databases">
        <authorList>
            <person name="Kallberg Y."/>
            <person name="Tangrot J."/>
            <person name="Rosling A."/>
        </authorList>
    </citation>
    <scope>NUCLEOTIDE SEQUENCE</scope>
    <source>
        <strain evidence="1">28 12/20/2015</strain>
    </source>
</reference>
<protein>
    <submittedName>
        <fullName evidence="1">15713_t:CDS:1</fullName>
    </submittedName>
</protein>
<evidence type="ECO:0000313" key="1">
    <source>
        <dbReference type="EMBL" id="CAG8684729.1"/>
    </source>
</evidence>
<evidence type="ECO:0000313" key="2">
    <source>
        <dbReference type="Proteomes" id="UP000789366"/>
    </source>
</evidence>
<feature type="non-terminal residue" evidence="1">
    <location>
        <position position="96"/>
    </location>
</feature>
<comment type="caution">
    <text evidence="1">The sequence shown here is derived from an EMBL/GenBank/DDBJ whole genome shotgun (WGS) entry which is preliminary data.</text>
</comment>
<name>A0ACA9P394_9GLOM</name>
<organism evidence="1 2">
    <name type="scientific">Cetraspora pellucida</name>
    <dbReference type="NCBI Taxonomy" id="1433469"/>
    <lineage>
        <taxon>Eukaryota</taxon>
        <taxon>Fungi</taxon>
        <taxon>Fungi incertae sedis</taxon>
        <taxon>Mucoromycota</taxon>
        <taxon>Glomeromycotina</taxon>
        <taxon>Glomeromycetes</taxon>
        <taxon>Diversisporales</taxon>
        <taxon>Gigasporaceae</taxon>
        <taxon>Cetraspora</taxon>
    </lineage>
</organism>
<proteinExistence type="predicted"/>
<dbReference type="EMBL" id="CAJVPW010019036">
    <property type="protein sequence ID" value="CAG8684729.1"/>
    <property type="molecule type" value="Genomic_DNA"/>
</dbReference>
<sequence>MLNLRKHYFNIDNSFELSSEEFDKQWALVNNFWTRFNGYKQKNRRCPSRKARITSKRSFIECKAKIKITWFAATNIVHVERIDSTPDHCHTIDEVD</sequence>
<keyword evidence="2" id="KW-1185">Reference proteome</keyword>
<gene>
    <name evidence="1" type="ORF">SPELUC_LOCUS10352</name>
</gene>
<accession>A0ACA9P394</accession>
<dbReference type="Proteomes" id="UP000789366">
    <property type="component" value="Unassembled WGS sequence"/>
</dbReference>